<protein>
    <submittedName>
        <fullName evidence="2">Uncharacterized protein</fullName>
    </submittedName>
</protein>
<name>A0A8S0UL58_OLEEU</name>
<gene>
    <name evidence="2" type="ORF">OLEA9_A060613</name>
</gene>
<dbReference type="AlphaFoldDB" id="A0A8S0UL58"/>
<organism evidence="2 3">
    <name type="scientific">Olea europaea subsp. europaea</name>
    <dbReference type="NCBI Taxonomy" id="158383"/>
    <lineage>
        <taxon>Eukaryota</taxon>
        <taxon>Viridiplantae</taxon>
        <taxon>Streptophyta</taxon>
        <taxon>Embryophyta</taxon>
        <taxon>Tracheophyta</taxon>
        <taxon>Spermatophyta</taxon>
        <taxon>Magnoliopsida</taxon>
        <taxon>eudicotyledons</taxon>
        <taxon>Gunneridae</taxon>
        <taxon>Pentapetalae</taxon>
        <taxon>asterids</taxon>
        <taxon>lamiids</taxon>
        <taxon>Lamiales</taxon>
        <taxon>Oleaceae</taxon>
        <taxon>Oleeae</taxon>
        <taxon>Olea</taxon>
    </lineage>
</organism>
<evidence type="ECO:0000313" key="3">
    <source>
        <dbReference type="Proteomes" id="UP000594638"/>
    </source>
</evidence>
<dbReference type="Proteomes" id="UP000594638">
    <property type="component" value="Unassembled WGS sequence"/>
</dbReference>
<reference evidence="2 3" key="1">
    <citation type="submission" date="2019-12" db="EMBL/GenBank/DDBJ databases">
        <authorList>
            <person name="Alioto T."/>
            <person name="Alioto T."/>
            <person name="Gomez Garrido J."/>
        </authorList>
    </citation>
    <scope>NUCLEOTIDE SEQUENCE [LARGE SCALE GENOMIC DNA]</scope>
</reference>
<feature type="compositionally biased region" description="Basic residues" evidence="1">
    <location>
        <begin position="1"/>
        <end position="10"/>
    </location>
</feature>
<keyword evidence="3" id="KW-1185">Reference proteome</keyword>
<evidence type="ECO:0000313" key="2">
    <source>
        <dbReference type="EMBL" id="CAA3019135.1"/>
    </source>
</evidence>
<accession>A0A8S0UL58</accession>
<comment type="caution">
    <text evidence="2">The sequence shown here is derived from an EMBL/GenBank/DDBJ whole genome shotgun (WGS) entry which is preliminary data.</text>
</comment>
<dbReference type="EMBL" id="CACTIH010008064">
    <property type="protein sequence ID" value="CAA3019135.1"/>
    <property type="molecule type" value="Genomic_DNA"/>
</dbReference>
<proteinExistence type="predicted"/>
<sequence length="113" mass="12283">MKQKTLRYKSGRPQSTALPFIDKPQKNFTKDLESHQLNFALKSSNSSSFSSSLKYGVAGMQSVEGRAPAVEGSLAVPEVGQAVQARPRRSEAQFEEGLGFLLGRSGAWVHDGK</sequence>
<evidence type="ECO:0000256" key="1">
    <source>
        <dbReference type="SAM" id="MobiDB-lite"/>
    </source>
</evidence>
<dbReference type="Gramene" id="OE9A060613T1">
    <property type="protein sequence ID" value="OE9A060613C1"/>
    <property type="gene ID" value="OE9A060613"/>
</dbReference>
<feature type="region of interest" description="Disordered" evidence="1">
    <location>
        <begin position="1"/>
        <end position="20"/>
    </location>
</feature>